<evidence type="ECO:0000313" key="3">
    <source>
        <dbReference type="EMBL" id="CAE0457732.1"/>
    </source>
</evidence>
<dbReference type="SUPFAM" id="SSF51430">
    <property type="entry name" value="NAD(P)-linked oxidoreductase"/>
    <property type="match status" value="1"/>
</dbReference>
<dbReference type="InterPro" id="IPR036812">
    <property type="entry name" value="NAD(P)_OxRdtase_dom_sf"/>
</dbReference>
<dbReference type="InterPro" id="IPR020471">
    <property type="entry name" value="AKR"/>
</dbReference>
<feature type="signal peptide" evidence="1">
    <location>
        <begin position="1"/>
        <end position="21"/>
    </location>
</feature>
<keyword evidence="1" id="KW-0732">Signal</keyword>
<proteinExistence type="predicted"/>
<gene>
    <name evidence="3" type="ORF">CDEB00056_LOCUS2573</name>
</gene>
<dbReference type="Pfam" id="PF00248">
    <property type="entry name" value="Aldo_ket_red"/>
    <property type="match status" value="1"/>
</dbReference>
<dbReference type="PANTHER" id="PTHR43827">
    <property type="entry name" value="2,5-DIKETO-D-GLUCONIC ACID REDUCTASE"/>
    <property type="match status" value="1"/>
</dbReference>
<dbReference type="Gene3D" id="3.20.20.100">
    <property type="entry name" value="NADP-dependent oxidoreductase domain"/>
    <property type="match status" value="1"/>
</dbReference>
<dbReference type="InterPro" id="IPR023210">
    <property type="entry name" value="NADP_OxRdtase_dom"/>
</dbReference>
<feature type="domain" description="NADP-dependent oxidoreductase" evidence="2">
    <location>
        <begin position="82"/>
        <end position="363"/>
    </location>
</feature>
<dbReference type="EMBL" id="HBIO01003735">
    <property type="protein sequence ID" value="CAE0457732.1"/>
    <property type="molecule type" value="Transcribed_RNA"/>
</dbReference>
<dbReference type="PANTHER" id="PTHR43827:SF8">
    <property type="entry name" value="ALDO_KETO REDUCTASE FAMILY PROTEIN"/>
    <property type="match status" value="1"/>
</dbReference>
<reference evidence="3" key="1">
    <citation type="submission" date="2021-01" db="EMBL/GenBank/DDBJ databases">
        <authorList>
            <person name="Corre E."/>
            <person name="Pelletier E."/>
            <person name="Niang G."/>
            <person name="Scheremetjew M."/>
            <person name="Finn R."/>
            <person name="Kale V."/>
            <person name="Holt S."/>
            <person name="Cochrane G."/>
            <person name="Meng A."/>
            <person name="Brown T."/>
            <person name="Cohen L."/>
        </authorList>
    </citation>
    <scope>NUCLEOTIDE SEQUENCE</scope>
    <source>
        <strain evidence="3">MM31A-1</strain>
    </source>
</reference>
<protein>
    <recommendedName>
        <fullName evidence="2">NADP-dependent oxidoreductase domain-containing protein</fullName>
    </recommendedName>
</protein>
<accession>A0A7S3PWA0</accession>
<sequence>MNWSLLISIVILIVISQDHNALITVEANPNPVEGEATNAALAELSNGGHIPLVGFGVGNLEHDMIDSVIASNIQPGNNRHYLIDTARASQNEHIIAKSIAKQLSTGSSVRGRKNDADTIAPPIVHVVTKIWYTHLGYKRTRLSIMESLKDLSMDSASDMTNIRVHILLHWPRCNDSISWMKCEEEEENLPKYVKNAGPPPHLDKSNAWKESWRALEDAYLEQKDQELNGHHQLPIIESIGISNFERNDLEELMTLSRIKPELFQGNVWLVIHDRHLMNLLQEHDITFQAYNIMNALFQQRSHTPNAYSVLTTIGENLAKQIEENGPSTSKTTVTEGMVIMAWLVQSGFSVIPRASSSNHQLQNSPASIHAIPGLTGEQSKSVKNAMSALMTGKDVKLKATFHNALDHNSNIALKIHWSDNTTGEEFTVIERLLPGDSSTIHVHPGHTFVAYADTDDEEKKSRKEFTITASYGGRERFSVDEL</sequence>
<organism evidence="3">
    <name type="scientific">Chaetoceros debilis</name>
    <dbReference type="NCBI Taxonomy" id="122233"/>
    <lineage>
        <taxon>Eukaryota</taxon>
        <taxon>Sar</taxon>
        <taxon>Stramenopiles</taxon>
        <taxon>Ochrophyta</taxon>
        <taxon>Bacillariophyta</taxon>
        <taxon>Coscinodiscophyceae</taxon>
        <taxon>Chaetocerotophycidae</taxon>
        <taxon>Chaetocerotales</taxon>
        <taxon>Chaetocerotaceae</taxon>
        <taxon>Chaetoceros</taxon>
    </lineage>
</organism>
<dbReference type="GO" id="GO:0016491">
    <property type="term" value="F:oxidoreductase activity"/>
    <property type="evidence" value="ECO:0007669"/>
    <property type="project" value="InterPro"/>
</dbReference>
<feature type="chain" id="PRO_5031017887" description="NADP-dependent oxidoreductase domain-containing protein" evidence="1">
    <location>
        <begin position="22"/>
        <end position="482"/>
    </location>
</feature>
<dbReference type="AlphaFoldDB" id="A0A7S3PWA0"/>
<dbReference type="PROSITE" id="PS00062">
    <property type="entry name" value="ALDOKETO_REDUCTASE_2"/>
    <property type="match status" value="1"/>
</dbReference>
<evidence type="ECO:0000259" key="2">
    <source>
        <dbReference type="Pfam" id="PF00248"/>
    </source>
</evidence>
<dbReference type="InterPro" id="IPR018170">
    <property type="entry name" value="Aldo/ket_reductase_CS"/>
</dbReference>
<evidence type="ECO:0000256" key="1">
    <source>
        <dbReference type="SAM" id="SignalP"/>
    </source>
</evidence>
<name>A0A7S3PWA0_9STRA</name>